<name>A0ACC1TG73_9AGAR</name>
<accession>A0ACC1TG73</accession>
<organism evidence="1 2">
    <name type="scientific">Lentinula aff. lateritia</name>
    <dbReference type="NCBI Taxonomy" id="2804960"/>
    <lineage>
        <taxon>Eukaryota</taxon>
        <taxon>Fungi</taxon>
        <taxon>Dikarya</taxon>
        <taxon>Basidiomycota</taxon>
        <taxon>Agaricomycotina</taxon>
        <taxon>Agaricomycetes</taxon>
        <taxon>Agaricomycetidae</taxon>
        <taxon>Agaricales</taxon>
        <taxon>Marasmiineae</taxon>
        <taxon>Omphalotaceae</taxon>
        <taxon>Lentinula</taxon>
    </lineage>
</organism>
<dbReference type="Proteomes" id="UP001163835">
    <property type="component" value="Unassembled WGS sequence"/>
</dbReference>
<reference evidence="1" key="1">
    <citation type="submission" date="2022-09" db="EMBL/GenBank/DDBJ databases">
        <title>A Global Phylogenomic Analysis of the Shiitake Genus Lentinula.</title>
        <authorList>
            <consortium name="DOE Joint Genome Institute"/>
            <person name="Sierra-Patev S."/>
            <person name="Min B."/>
            <person name="Naranjo-Ortiz M."/>
            <person name="Looney B."/>
            <person name="Konkel Z."/>
            <person name="Slot J.C."/>
            <person name="Sakamoto Y."/>
            <person name="Steenwyk J.L."/>
            <person name="Rokas A."/>
            <person name="Carro J."/>
            <person name="Camarero S."/>
            <person name="Ferreira P."/>
            <person name="Molpeceres G."/>
            <person name="Ruiz-Duenas F.J."/>
            <person name="Serrano A."/>
            <person name="Henrissat B."/>
            <person name="Drula E."/>
            <person name="Hughes K.W."/>
            <person name="Mata J.L."/>
            <person name="Ishikawa N.K."/>
            <person name="Vargas-Isla R."/>
            <person name="Ushijima S."/>
            <person name="Smith C.A."/>
            <person name="Ahrendt S."/>
            <person name="Andreopoulos W."/>
            <person name="He G."/>
            <person name="Labutti K."/>
            <person name="Lipzen A."/>
            <person name="Ng V."/>
            <person name="Riley R."/>
            <person name="Sandor L."/>
            <person name="Barry K."/>
            <person name="Martinez A.T."/>
            <person name="Xiao Y."/>
            <person name="Gibbons J.G."/>
            <person name="Terashima K."/>
            <person name="Grigoriev I.V."/>
            <person name="Hibbett D.S."/>
        </authorList>
    </citation>
    <scope>NUCLEOTIDE SEQUENCE</scope>
    <source>
        <strain evidence="1">TMI1499</strain>
    </source>
</reference>
<protein>
    <submittedName>
        <fullName evidence="1">Uncharacterized protein</fullName>
    </submittedName>
</protein>
<gene>
    <name evidence="1" type="ORF">F5876DRAFT_54202</name>
</gene>
<evidence type="ECO:0000313" key="2">
    <source>
        <dbReference type="Proteomes" id="UP001163835"/>
    </source>
</evidence>
<feature type="non-terminal residue" evidence="1">
    <location>
        <position position="1"/>
    </location>
</feature>
<evidence type="ECO:0000313" key="1">
    <source>
        <dbReference type="EMBL" id="KAJ3803711.1"/>
    </source>
</evidence>
<comment type="caution">
    <text evidence="1">The sequence shown here is derived from an EMBL/GenBank/DDBJ whole genome shotgun (WGS) entry which is preliminary data.</text>
</comment>
<proteinExistence type="predicted"/>
<sequence>STRNTRIERLWVEVGAQFARRWRAFFQRLEDIHGLDIHNQTHLWLLHELFLDEINKDCEQFCSDWNSHPVSGVGHDQSPEDMRLLGRIEHGEYKDDCEGLDPSLIEKYYGVNDEDDEDSDNDSQKSISDSDPRLRMIDHVTADVLSQLHHRPVPVPKHQNPFDPELHGIFMECLEECIRDDIIPFGHRVRMEEWDDEGYPSFEILKSGRRGTKELRIPLPVDDWLPRAELWVQARVAMDNILNVIEE</sequence>
<keyword evidence="2" id="KW-1185">Reference proteome</keyword>
<dbReference type="EMBL" id="MU796933">
    <property type="protein sequence ID" value="KAJ3803711.1"/>
    <property type="molecule type" value="Genomic_DNA"/>
</dbReference>